<organism evidence="4 5">
    <name type="scientific">Tribonema minus</name>
    <dbReference type="NCBI Taxonomy" id="303371"/>
    <lineage>
        <taxon>Eukaryota</taxon>
        <taxon>Sar</taxon>
        <taxon>Stramenopiles</taxon>
        <taxon>Ochrophyta</taxon>
        <taxon>PX clade</taxon>
        <taxon>Xanthophyceae</taxon>
        <taxon>Tribonematales</taxon>
        <taxon>Tribonemataceae</taxon>
        <taxon>Tribonema</taxon>
    </lineage>
</organism>
<feature type="signal peptide" evidence="2">
    <location>
        <begin position="1"/>
        <end position="20"/>
    </location>
</feature>
<evidence type="ECO:0000256" key="2">
    <source>
        <dbReference type="SAM" id="SignalP"/>
    </source>
</evidence>
<dbReference type="EMBL" id="JAFCMP010000543">
    <property type="protein sequence ID" value="KAG5175930.1"/>
    <property type="molecule type" value="Genomic_DNA"/>
</dbReference>
<feature type="domain" description="Transcription initiation factor TFIID subunit 12" evidence="3">
    <location>
        <begin position="4033"/>
        <end position="4079"/>
    </location>
</feature>
<reference evidence="4" key="1">
    <citation type="submission" date="2021-02" db="EMBL/GenBank/DDBJ databases">
        <title>First Annotated Genome of the Yellow-green Alga Tribonema minus.</title>
        <authorList>
            <person name="Mahan K.M."/>
        </authorList>
    </citation>
    <scope>NUCLEOTIDE SEQUENCE</scope>
    <source>
        <strain evidence="4">UTEX B ZZ1240</strain>
    </source>
</reference>
<proteinExistence type="predicted"/>
<feature type="compositionally biased region" description="Basic and acidic residues" evidence="1">
    <location>
        <begin position="4146"/>
        <end position="4157"/>
    </location>
</feature>
<dbReference type="OrthoDB" id="536979at2759"/>
<keyword evidence="2" id="KW-0732">Signal</keyword>
<gene>
    <name evidence="4" type="ORF">JKP88DRAFT_265606</name>
</gene>
<evidence type="ECO:0000259" key="3">
    <source>
        <dbReference type="Pfam" id="PF03847"/>
    </source>
</evidence>
<keyword evidence="5" id="KW-1185">Reference proteome</keyword>
<dbReference type="CDD" id="cd07981">
    <property type="entry name" value="HFD_TAF12"/>
    <property type="match status" value="1"/>
</dbReference>
<feature type="compositionally biased region" description="Low complexity" evidence="1">
    <location>
        <begin position="4118"/>
        <end position="4130"/>
    </location>
</feature>
<protein>
    <recommendedName>
        <fullName evidence="3">Transcription initiation factor TFIID subunit 12 domain-containing protein</fullName>
    </recommendedName>
</protein>
<feature type="region of interest" description="Disordered" evidence="1">
    <location>
        <begin position="4118"/>
        <end position="4168"/>
    </location>
</feature>
<dbReference type="GO" id="GO:0006352">
    <property type="term" value="P:DNA-templated transcription initiation"/>
    <property type="evidence" value="ECO:0007669"/>
    <property type="project" value="InterPro"/>
</dbReference>
<accession>A0A836C7I5</accession>
<dbReference type="GO" id="GO:0005669">
    <property type="term" value="C:transcription factor TFIID complex"/>
    <property type="evidence" value="ECO:0007669"/>
    <property type="project" value="InterPro"/>
</dbReference>
<dbReference type="InterPro" id="IPR009072">
    <property type="entry name" value="Histone-fold"/>
</dbReference>
<dbReference type="InterPro" id="IPR008979">
    <property type="entry name" value="Galactose-bd-like_sf"/>
</dbReference>
<evidence type="ECO:0000313" key="4">
    <source>
        <dbReference type="EMBL" id="KAG5175930.1"/>
    </source>
</evidence>
<evidence type="ECO:0000256" key="1">
    <source>
        <dbReference type="SAM" id="MobiDB-lite"/>
    </source>
</evidence>
<comment type="caution">
    <text evidence="4">The sequence shown here is derived from an EMBL/GenBank/DDBJ whole genome shotgun (WGS) entry which is preliminary data.</text>
</comment>
<feature type="chain" id="PRO_5032283250" description="Transcription initiation factor TFIID subunit 12 domain-containing protein" evidence="2">
    <location>
        <begin position="21"/>
        <end position="4168"/>
    </location>
</feature>
<evidence type="ECO:0000313" key="5">
    <source>
        <dbReference type="Proteomes" id="UP000664859"/>
    </source>
</evidence>
<dbReference type="Proteomes" id="UP000664859">
    <property type="component" value="Unassembled WGS sequence"/>
</dbReference>
<dbReference type="PANTHER" id="PTHR45713:SF6">
    <property type="entry name" value="F5_8 TYPE C DOMAIN-CONTAINING PROTEIN"/>
    <property type="match status" value="1"/>
</dbReference>
<dbReference type="Gene3D" id="2.60.120.260">
    <property type="entry name" value="Galactose-binding domain-like"/>
    <property type="match status" value="1"/>
</dbReference>
<dbReference type="SUPFAM" id="SSF49785">
    <property type="entry name" value="Galactose-binding domain-like"/>
    <property type="match status" value="1"/>
</dbReference>
<dbReference type="SUPFAM" id="SSF47113">
    <property type="entry name" value="Histone-fold"/>
    <property type="match status" value="1"/>
</dbReference>
<dbReference type="InterPro" id="IPR003228">
    <property type="entry name" value="TFIID_TAF12_dom"/>
</dbReference>
<dbReference type="InterPro" id="IPR051941">
    <property type="entry name" value="BG_Antigen-Binding_Lectin"/>
</dbReference>
<name>A0A836C7I5_9STRA</name>
<dbReference type="Gene3D" id="1.10.20.10">
    <property type="entry name" value="Histone, subunit A"/>
    <property type="match status" value="1"/>
</dbReference>
<dbReference type="PANTHER" id="PTHR45713">
    <property type="entry name" value="FTP DOMAIN-CONTAINING PROTEIN"/>
    <property type="match status" value="1"/>
</dbReference>
<dbReference type="GO" id="GO:0046982">
    <property type="term" value="F:protein heterodimerization activity"/>
    <property type="evidence" value="ECO:0007669"/>
    <property type="project" value="InterPro"/>
</dbReference>
<sequence>MFGLTASGIRLVLLVPLLAASDNCNDLSQYTPNVAVRSVVADVGNLLAIELGPQIPIEGGCGVSVPIRVPDLVVSVDGSAPAPVQAVRSTTVDGEYGAGDSISIQVQFSNTVTVVQPKAGAQLPALELLTGCHSPECTVPEVQQFQCRASEGSFSVSFNGHTVTNLNADFKPETLRDALQMLPGINSVEVLYQAGQQTVCTETGNIVTVKFLDLDWPTLDRYYGDVPPLEFDYLNAPVDPQTLRTWGDGSRLCLGYRECGCMAEDKAGVNSTAGAYAAVGMDAVGDPLLSGVFLPHAATQVVKGFRQRNSFATYFNGSGTSMLDFRYEVAAGDMSSRLEYASTGALLPGDCNITGANLALPIPGAPASYYHGTGSSLGVNSRISINTLAPVVVMVTSPAENRSYGTGEVIAIQVVFDQPVVADLSRGSPTLLLETGVFDHVAVLVNVTGSTLTFKYTVALGDSNADLGYHSSTALSSNGALVYRKTAHPTTLVNLELPPPGAAGSLAASKDITVRPTTVNALDVNTDTVDGTYGAGQHIIINVMFGWWQDEEVPVRLLGGDGTGLGLMMRTGIAAVATVYAASYVSVGGVWRWQVVLEEGHHMNATHVGRTFTAEGVSLTLTSVVGNAVSFNNQWIGTPVDMGVPIIQLKSDGTQTANYVGGNGTTMLSFQYVVEELDSTLDLDYSSTASLVLPVNTTLHRVADEVAAAIDVVLPPPGQCVVYKGCSLAGQRAIVIDTTPPSVVSVSSLKAGQLYPYSVNDVIDITVHYNKEVVVAIPKAFAVAPRLHMSTGGYALYYKGNGTTALTFLYQVTTPDVSLALETYQHPLKSPMETWNAGVNGYIRRAATVPTTDADDSFPVAGTTGSLSSPAAAHVFIDTTAPHVTAVQFVSPVAGQYSIGQSIVLQVTFSAPVTVSGSPAIRLTSGGSATYTASPTTSQLTFQLVVGMASAAGELDIYYDSTWDPPLAAIRPNGGSISHAVTAAAAALTLPPGLTLSSYGIVINTTPPKIIAAACEHVSGRVGVGEIISLTVTFDQPVVVVGHPTLPLDVGDTTVAATYNGPIGGAGQLELEFSYAVTSATIPGQSTSDLDAADPAALVLSAGDTIYRSSTTPSLAAVLDLPPRGQPGSLGMNCAVWVDTTQAAVASVSTRMLAGTYGIAATLQTIEIAADPGSVASGQFALGYGELGPSHCISVTTLDATTLRDAIRAINTLMDVTVTSTVRVMENTKRYQVSFAAPTSGVFELWWDVSAACSPFLCNGVPCTNGGVIVNRNIPPPLQQGLVEVVVAMTEDVVVAGVPTLTLQLNTATALATWQPGSIQYVDVGVSAANPVTSGYFRVQYAGFETGCIDIRAADTDAGSESLRSRLLSVPAAALVGVVSVASAPVGNGVRFAITFASALAGKVTAGASVCPSSLPAGATVEVPNTNELYFVYQLSPGDKALAIVASQLTLPGGATIKRASSTPTQDAIITLPSSLEARTILDRAIDCSVAPQVTHIMCTAFGGKYGTGQRLYLAVTFNIPVVVSGNPVLHLNSGTALDPAKAEFYATDGANIVTFRYTVLQGQSTPILAPYSAVALSTQGGAITSAAGRQFVAADLTLPAGALLGADGTAIEIDTAAVLVPLSLIVDKAAGTYSTGEEVMLTTTFPWPVAVMGTPYIQLSTRGRANYTQGGHVQVIDIVAADDLEVFTAPVAVTAGSFRVAYDGHVSECVPFNDPSILQAALEALPALQTPTPVGHPYVDTVSVASYHGGSRFTITFAGGTGKFQRYASAVQIPWNWYEGCAAMFPMYAKPARADSSTAAFLYTVSSGEVANPLGLGAAAAIVPCCDTNSYVRRSQSKPTMDAFLSLVLPPPLVNVDTTAPAVVSVAEYDYGNGAYGYGDVVILQVTFDLPVVVDDASPPQLALVIGRVVAGMPSISTVVPATYAAASSLAVPSSLPPDDTSIFLMYTVAADDFSASLTYQDTASLSGTIWRASSHPITPADLTLPAPGTLTGITVNAASQPTVVYSVSAVPSSGSFNIGGTVNIVVRFTRPVKLSGSGSLMLDLDVGSSYLIYATASSADAFASTISLQYDVKPGHKSSDLDYRSTASLTTPTGTVVVDASGTAVDLTLPPPGSPQSLAGTSDIVVAGTSMIWSVDSLTPDGTYYTGESIFIRVRYSSPVVVVGVPLLMMKIGTDPNYHTRATYVSGSETSDLIFEYIVQPGENTIRLGYDGTNAIYYPTTVEAHAAIKTAEDLDTDADTSMPETWSLSQLNDEAYIQVDTGIPVVVDVSTDTPHGVYGVGEHIVLNVQFSKRVYVKRSISLPYMELPAGSIAPYVGGNNTYTMGFEYVVQPGDSVALFDYRDTRTWKRQNFSYALQKPPVAEIKAASARPTTDAELVLPCPGQHGSISNKTTITIDTTQPTVHRVTVTSPDGVYFTDDVIELLVEFTQPVVFTGTSVSPSLLLRSQTRAAVGGVRGERRASYVSGNGTAQLHLQYVVQRGDYTPLLDYQDTGSLSMYPSQIASLQYRDGRARRTATDPQQDASLVLPQPGAALTAAGPFSIVGSGDKVAIQTRNVTAISVSSPQPDGIYCAQSIILVDVTFTTPVRVTNVTSQGKSSCACSFLALLMLQLVARVVAAAYISGSGTDVLTYSYKVQATDHSPHLDVIAPTPTHSALQACFACIVEASTGEPVYLNSIPGPGVPGSLGASKDIIVDGDALLVTQVTSTTPDGTYGAGERIEVAVHLLQPMVVVPALTATLKLNVKDSAGHNVIVPQHSLSTDRMELLFVYTINDGDNQPASLVLDYADTASLGGQLRFNSTLNSTLPTATMSVTLPPPGSLESLSGSSSIIIDTTPPFVVSVTSPMPDGMYTLGAVIDIVVTFSAPVTFPVAADASASQLMMDVSGAAGVAAVYRAGSGSYSLFFRYTVLAGHGTSDLDVVNTAALHAAGLMRSSSAPQTPAVVLLPLKGAAGSLGANSDIVINTLAVQALSAGTLHADGTYGVGEMIWVHVAFSGPVTVLASEAAPYLLLNSAAAAKAVYASGSGTNTLRFVYTVSEGDSSLQLDYLSSYALHSGAALYQMAAPSSVPLIVYLPPPGSHGSLSDTSAIVIDTSQPTVERVTSTIPNGIYGAGEHIPILTTFSAPVRLGAGNVKLFVSVGEANGPAPCTYSSGSGTDTLTWMYVVREGDSSTDLATDSAAGPPFSNGSILRSSTHSSQEALLSVPTEGLPASLSGSKDIRIDTRQPHVWGVATRRGVSLAAGQIADLHVLFDTPVVVNGTPRVAVGMDDGTIRYALYNPNFTTLLGPGETSDHNTTAVPFTFVVKPEDKALRLHHYAPASLELNGGTIKRQGASPVTDALVVLPSPTQALAEGGSGILNAVYGVEVTLHGLYHSSVLDLEAVLRHGDDAATLINGTSRYLEMGIPPMRELLPGDGSVEVPGALEQPLLSHGASGRNYPFAGTCGPNLAMKSGANALQSSTQYAAAASKAIDGNRDGVFSSGAIILTQEEESPWWQVQLEAPSTVGHIRIFGSTPELGQAELQAIYIESSQALYGSFYLTVHDRWKGSATTLSINIEAPCTTAEETASTLGKSVASRLRSAAATLGAGITVSVESCAPAATAAAQRAFIVSLQSDFGDILPMTVNAAGVAFMTQATVTTLREGTAPGTVYHDGAVRHVDPSHMPLWVMLFASAADVSVDMTLEEARAAAVWVRYLEDNGHGREANVALPEGVVGEVVRLQLGGIGQLALAEVEIYEQAFPSLLQYGGSTPVPEKYAWEPFMAVDSPSVVFDGAPPDGTWMLEVVDKKAATLDRGVTRHQHKFNNGDGGFAGWSLTLVDYFGNSRSFANDAYITIETLPTYGTLYTSSDAAPGSDLRPAGGFEPLVGICRGSGDAADASKPVSSTVDGKKSPAAAPVNVKVRQCRLHETGQRQPLCACTAPADAQSMLECFQVSARACQSCSSPLATFSPASYRDFNAECLLELAKVTAYMRQQGYCADTYELPLCRGEAADKLVGASIGLEPAIASVHFVSHCCCSHTRSTHRTAPPTSQTGVQELMLEVADEFATRVVDGAAQLAKHRGAGVLDATDIQLFLRKAYGMHWLGIGALPQMASRALPARVRPKHTATTAHVLGKAARSEAAAAGAAAAGEPRPAKAKRKANGAPGEKLTKKPRSDTKKGMKAMGGGGGS</sequence>
<dbReference type="Pfam" id="PF03847">
    <property type="entry name" value="TFIID_20kDa"/>
    <property type="match status" value="1"/>
</dbReference>